<evidence type="ECO:0000256" key="2">
    <source>
        <dbReference type="ARBA" id="ARBA00022837"/>
    </source>
</evidence>
<keyword evidence="1" id="KW-0677">Repeat</keyword>
<proteinExistence type="predicted"/>
<dbReference type="InterPro" id="IPR050145">
    <property type="entry name" value="Centrin_CML-like"/>
</dbReference>
<dbReference type="SMART" id="SM00054">
    <property type="entry name" value="EFh"/>
    <property type="match status" value="3"/>
</dbReference>
<feature type="domain" description="EF-hand" evidence="3">
    <location>
        <begin position="43"/>
        <end position="78"/>
    </location>
</feature>
<protein>
    <recommendedName>
        <fullName evidence="3">EF-hand domain-containing protein</fullName>
    </recommendedName>
</protein>
<dbReference type="InterPro" id="IPR002048">
    <property type="entry name" value="EF_hand_dom"/>
</dbReference>
<dbReference type="GO" id="GO:0005509">
    <property type="term" value="F:calcium ion binding"/>
    <property type="evidence" value="ECO:0007669"/>
    <property type="project" value="InterPro"/>
</dbReference>
<keyword evidence="2" id="KW-0106">Calcium</keyword>
<dbReference type="GeneID" id="68101405"/>
<evidence type="ECO:0000313" key="4">
    <source>
        <dbReference type="EMBL" id="KAG2377866.1"/>
    </source>
</evidence>
<gene>
    <name evidence="4" type="ORF">C9374_008951</name>
</gene>
<comment type="caution">
    <text evidence="4">The sequence shown here is derived from an EMBL/GenBank/DDBJ whole genome shotgun (WGS) entry which is preliminary data.</text>
</comment>
<dbReference type="SUPFAM" id="SSF47473">
    <property type="entry name" value="EF-hand"/>
    <property type="match status" value="1"/>
</dbReference>
<dbReference type="CDD" id="cd00051">
    <property type="entry name" value="EFh"/>
    <property type="match status" value="1"/>
</dbReference>
<feature type="domain" description="EF-hand" evidence="3">
    <location>
        <begin position="158"/>
        <end position="192"/>
    </location>
</feature>
<dbReference type="FunFam" id="1.10.238.10:FF:000001">
    <property type="entry name" value="Calmodulin 1"/>
    <property type="match status" value="1"/>
</dbReference>
<feature type="domain" description="EF-hand" evidence="3">
    <location>
        <begin position="119"/>
        <end position="152"/>
    </location>
</feature>
<evidence type="ECO:0000313" key="5">
    <source>
        <dbReference type="Proteomes" id="UP000816034"/>
    </source>
</evidence>
<dbReference type="EMBL" id="PYSW02000036">
    <property type="protein sequence ID" value="KAG2377866.1"/>
    <property type="molecule type" value="Genomic_DNA"/>
</dbReference>
<evidence type="ECO:0000256" key="1">
    <source>
        <dbReference type="ARBA" id="ARBA00022737"/>
    </source>
</evidence>
<dbReference type="Pfam" id="PF13405">
    <property type="entry name" value="EF-hand_6"/>
    <property type="match status" value="1"/>
</dbReference>
<name>A0AA88GIK4_NAELO</name>
<dbReference type="PROSITE" id="PS50222">
    <property type="entry name" value="EF_HAND_2"/>
    <property type="match status" value="3"/>
</dbReference>
<evidence type="ECO:0000259" key="3">
    <source>
        <dbReference type="PROSITE" id="PS50222"/>
    </source>
</evidence>
<dbReference type="PROSITE" id="PS00018">
    <property type="entry name" value="EF_HAND_1"/>
    <property type="match status" value="1"/>
</dbReference>
<dbReference type="PANTHER" id="PTHR23050">
    <property type="entry name" value="CALCIUM BINDING PROTEIN"/>
    <property type="match status" value="1"/>
</dbReference>
<sequence length="192" mass="22072">MTSKTPLSINVDEFIDEEVEEEDLAEEVVSARSQPAVEITDDQIVADLWEVFNSIDKNQDGVITFMELKIMLKRLGQYNSDAEVLSMIKNIAGDNDLVDFSSFLRAFMDSYRDSVLNGSDEEMDRKVFEIFDVNKDGMIEEIKEIIHEYCMGDLAEDFTEDRIVDMLHLLDTNFDGVIDFKEFRNLARSKIA</sequence>
<dbReference type="InterPro" id="IPR018247">
    <property type="entry name" value="EF_Hand_1_Ca_BS"/>
</dbReference>
<dbReference type="RefSeq" id="XP_044545128.1">
    <property type="nucleotide sequence ID" value="XM_044699084.1"/>
</dbReference>
<dbReference type="Proteomes" id="UP000816034">
    <property type="component" value="Unassembled WGS sequence"/>
</dbReference>
<organism evidence="4 5">
    <name type="scientific">Naegleria lovaniensis</name>
    <name type="common">Amoeba</name>
    <dbReference type="NCBI Taxonomy" id="51637"/>
    <lineage>
        <taxon>Eukaryota</taxon>
        <taxon>Discoba</taxon>
        <taxon>Heterolobosea</taxon>
        <taxon>Tetramitia</taxon>
        <taxon>Eutetramitia</taxon>
        <taxon>Vahlkampfiidae</taxon>
        <taxon>Naegleria</taxon>
    </lineage>
</organism>
<dbReference type="Pfam" id="PF13499">
    <property type="entry name" value="EF-hand_7"/>
    <property type="match status" value="1"/>
</dbReference>
<dbReference type="InterPro" id="IPR011992">
    <property type="entry name" value="EF-hand-dom_pair"/>
</dbReference>
<dbReference type="Gene3D" id="1.10.238.10">
    <property type="entry name" value="EF-hand"/>
    <property type="match status" value="2"/>
</dbReference>
<reference evidence="4 5" key="1">
    <citation type="journal article" date="2018" name="BMC Genomics">
        <title>The genome of Naegleria lovaniensis, the basis for a comparative approach to unravel pathogenicity factors of the human pathogenic amoeba N. fowleri.</title>
        <authorList>
            <person name="Liechti N."/>
            <person name="Schurch N."/>
            <person name="Bruggmann R."/>
            <person name="Wittwer M."/>
        </authorList>
    </citation>
    <scope>NUCLEOTIDE SEQUENCE [LARGE SCALE GENOMIC DNA]</scope>
    <source>
        <strain evidence="4 5">ATCC 30569</strain>
    </source>
</reference>
<keyword evidence="5" id="KW-1185">Reference proteome</keyword>
<dbReference type="AlphaFoldDB" id="A0AA88GIK4"/>
<accession>A0AA88GIK4</accession>